<dbReference type="Pfam" id="PF01346">
    <property type="entry name" value="FKBP_N"/>
    <property type="match status" value="1"/>
</dbReference>
<feature type="transmembrane region" description="Helical" evidence="12">
    <location>
        <begin position="310"/>
        <end position="327"/>
    </location>
</feature>
<evidence type="ECO:0000313" key="14">
    <source>
        <dbReference type="EMBL" id="MBT0653145.1"/>
    </source>
</evidence>
<dbReference type="PROSITE" id="PS50059">
    <property type="entry name" value="FKBP_PPIASE"/>
    <property type="match status" value="1"/>
</dbReference>
<feature type="transmembrane region" description="Helical" evidence="12">
    <location>
        <begin position="168"/>
        <end position="198"/>
    </location>
</feature>
<feature type="transmembrane region" description="Helical" evidence="12">
    <location>
        <begin position="281"/>
        <end position="304"/>
    </location>
</feature>
<dbReference type="Pfam" id="PF00953">
    <property type="entry name" value="Glycos_transf_4"/>
    <property type="match status" value="1"/>
</dbReference>
<gene>
    <name evidence="14" type="ORF">KI810_08770</name>
</gene>
<dbReference type="Pfam" id="PF00254">
    <property type="entry name" value="FKBP_C"/>
    <property type="match status" value="1"/>
</dbReference>
<organism evidence="14 15">
    <name type="scientific">Geomobilimonas luticola</name>
    <dbReference type="NCBI Taxonomy" id="1114878"/>
    <lineage>
        <taxon>Bacteria</taxon>
        <taxon>Pseudomonadati</taxon>
        <taxon>Thermodesulfobacteriota</taxon>
        <taxon>Desulfuromonadia</taxon>
        <taxon>Geobacterales</taxon>
        <taxon>Geobacteraceae</taxon>
        <taxon>Geomobilimonas</taxon>
    </lineage>
</organism>
<dbReference type="GO" id="GO:0003755">
    <property type="term" value="F:peptidyl-prolyl cis-trans isomerase activity"/>
    <property type="evidence" value="ECO:0007669"/>
    <property type="project" value="UniProtKB-EC"/>
</dbReference>
<dbReference type="Proteomes" id="UP000756860">
    <property type="component" value="Unassembled WGS sequence"/>
</dbReference>
<evidence type="ECO:0000256" key="6">
    <source>
        <dbReference type="ARBA" id="ARBA00022692"/>
    </source>
</evidence>
<name>A0ABS5SCQ2_9BACT</name>
<evidence type="ECO:0000313" key="15">
    <source>
        <dbReference type="Proteomes" id="UP000756860"/>
    </source>
</evidence>
<dbReference type="InterPro" id="IPR036944">
    <property type="entry name" value="PPIase_FKBP_N_sf"/>
</dbReference>
<dbReference type="Gene3D" id="1.10.287.460">
    <property type="entry name" value="Peptidyl-prolyl cis-trans isomerase, FKBP-type, N-terminal domain"/>
    <property type="match status" value="1"/>
</dbReference>
<reference evidence="14 15" key="1">
    <citation type="submission" date="2021-05" db="EMBL/GenBank/DDBJ databases">
        <title>The draft genome of Geobacter luticola JCM 17780.</title>
        <authorList>
            <person name="Xu Z."/>
            <person name="Masuda Y."/>
            <person name="Itoh H."/>
            <person name="Senoo K."/>
        </authorList>
    </citation>
    <scope>NUCLEOTIDE SEQUENCE [LARGE SCALE GENOMIC DNA]</scope>
    <source>
        <strain evidence="14 15">JCM 17780</strain>
    </source>
</reference>
<dbReference type="PRINTS" id="PR01730">
    <property type="entry name" value="INFPOTNTIATR"/>
</dbReference>
<dbReference type="InterPro" id="IPR046357">
    <property type="entry name" value="PPIase_dom_sf"/>
</dbReference>
<keyword evidence="6 12" id="KW-0812">Transmembrane</keyword>
<feature type="transmembrane region" description="Helical" evidence="12">
    <location>
        <begin position="97"/>
        <end position="115"/>
    </location>
</feature>
<dbReference type="EMBL" id="JAHCVK010000002">
    <property type="protein sequence ID" value="MBT0653145.1"/>
    <property type="molecule type" value="Genomic_DNA"/>
</dbReference>
<dbReference type="PANTHER" id="PTHR22926">
    <property type="entry name" value="PHOSPHO-N-ACETYLMURAMOYL-PENTAPEPTIDE-TRANSFERASE"/>
    <property type="match status" value="1"/>
</dbReference>
<comment type="caution">
    <text evidence="14">The sequence shown here is derived from an EMBL/GenBank/DDBJ whole genome shotgun (WGS) entry which is preliminary data.</text>
</comment>
<keyword evidence="7" id="KW-0732">Signal</keyword>
<dbReference type="SUPFAM" id="SSF54534">
    <property type="entry name" value="FKBP-like"/>
    <property type="match status" value="1"/>
</dbReference>
<feature type="transmembrane region" description="Helical" evidence="12">
    <location>
        <begin position="43"/>
        <end position="61"/>
    </location>
</feature>
<dbReference type="CDD" id="cd06853">
    <property type="entry name" value="GT_WecA_like"/>
    <property type="match status" value="1"/>
</dbReference>
<evidence type="ECO:0000256" key="4">
    <source>
        <dbReference type="ARBA" id="ARBA00022475"/>
    </source>
</evidence>
<sequence length="593" mass="64285">MKFVIPVLFSFLLTAIITPFVIRCASACRCLDIPGERRLHDKATPLWGGVAIFAGVLPFLFMENGNRLLTSFIAASFLLVATGMLDDLISLDWKVKFPVMAAAATLVIFGGDVTIHHIGVYGSLGRAELGMFSIPFTYLGIIGITNAINLLDGLDGLAGGVSLLGFLFMGIAALMAGNVMVAVICFAHVGALGGFLLYNFPRARIFMGDTGSLFLGFSLSVTAVLLTQDATSTVDSMFPVLVLLVPIFDTLRVMLVRLLNGNNPFKADNLHLHYLMTRKNISAVSVTLLFWSATAVFGVVALSLADRTSASYLIFALYAVWLLNLFARRLTQSPRMPLPSGSGAEEVEFARFDSARPDFARKGGTMTLKWMVVLGIVLLPTQMFAEEPTVLKTQRDKVNYAIGVNMIGNFRQQGIEIDLDLVIKGMKDALAGEKLLMPNEEVRKVIGVYIDAARQNQAKARSVAAEENRKAGEAFLAENGKKEGVVTLPSGLQYRILKAGDGRKPTDDATVECSYRGTLINGTEFDRSDSGKPATFKVSGVIAGWSEALKLMPAGSTWQLFIPSRLAYGERGQGRNIGPNETLIFEIELLAVK</sequence>
<evidence type="ECO:0000256" key="12">
    <source>
        <dbReference type="SAM" id="Phobius"/>
    </source>
</evidence>
<feature type="transmembrane region" description="Helical" evidence="12">
    <location>
        <begin position="205"/>
        <end position="226"/>
    </location>
</feature>
<dbReference type="InterPro" id="IPR001179">
    <property type="entry name" value="PPIase_FKBP_dom"/>
</dbReference>
<dbReference type="InterPro" id="IPR000774">
    <property type="entry name" value="PPIase_FKBP_N"/>
</dbReference>
<dbReference type="RefSeq" id="WP_214175125.1">
    <property type="nucleotide sequence ID" value="NZ_JAHCVK010000002.1"/>
</dbReference>
<evidence type="ECO:0000256" key="11">
    <source>
        <dbReference type="PROSITE-ProRule" id="PRU00277"/>
    </source>
</evidence>
<evidence type="ECO:0000256" key="10">
    <source>
        <dbReference type="ARBA" id="ARBA00023136"/>
    </source>
</evidence>
<dbReference type="PANTHER" id="PTHR22926:SF3">
    <property type="entry name" value="UNDECAPRENYL-PHOSPHATE ALPHA-N-ACETYLGLUCOSAMINYL 1-PHOSPHATE TRANSFERASE"/>
    <property type="match status" value="1"/>
</dbReference>
<keyword evidence="4" id="KW-1003">Cell membrane</keyword>
<evidence type="ECO:0000256" key="1">
    <source>
        <dbReference type="ARBA" id="ARBA00000971"/>
    </source>
</evidence>
<evidence type="ECO:0000256" key="5">
    <source>
        <dbReference type="ARBA" id="ARBA00022679"/>
    </source>
</evidence>
<comment type="catalytic activity">
    <reaction evidence="1 11">
        <text>[protein]-peptidylproline (omega=180) = [protein]-peptidylproline (omega=0)</text>
        <dbReference type="Rhea" id="RHEA:16237"/>
        <dbReference type="Rhea" id="RHEA-COMP:10747"/>
        <dbReference type="Rhea" id="RHEA-COMP:10748"/>
        <dbReference type="ChEBI" id="CHEBI:83833"/>
        <dbReference type="ChEBI" id="CHEBI:83834"/>
        <dbReference type="EC" id="5.2.1.8"/>
    </reaction>
</comment>
<feature type="transmembrane region" description="Helical" evidence="12">
    <location>
        <begin position="127"/>
        <end position="148"/>
    </location>
</feature>
<keyword evidence="15" id="KW-1185">Reference proteome</keyword>
<keyword evidence="9 11" id="KW-0697">Rotamase</keyword>
<feature type="transmembrane region" description="Helical" evidence="12">
    <location>
        <begin position="238"/>
        <end position="260"/>
    </location>
</feature>
<feature type="domain" description="PPIase FKBP-type" evidence="13">
    <location>
        <begin position="508"/>
        <end position="593"/>
    </location>
</feature>
<dbReference type="InterPro" id="IPR000715">
    <property type="entry name" value="Glycosyl_transferase_4"/>
</dbReference>
<keyword evidence="11 14" id="KW-0413">Isomerase</keyword>
<evidence type="ECO:0000256" key="2">
    <source>
        <dbReference type="ARBA" id="ARBA00004651"/>
    </source>
</evidence>
<protein>
    <recommendedName>
        <fullName evidence="3 11">peptidylprolyl isomerase</fullName>
        <ecNumber evidence="3 11">5.2.1.8</ecNumber>
    </recommendedName>
</protein>
<dbReference type="InterPro" id="IPR008104">
    <property type="entry name" value="INFPOTNTIATR"/>
</dbReference>
<comment type="subcellular location">
    <subcellularLocation>
        <location evidence="2">Cell membrane</location>
        <topology evidence="2">Multi-pass membrane protein</topology>
    </subcellularLocation>
</comment>
<keyword evidence="5" id="KW-0808">Transferase</keyword>
<dbReference type="Gene3D" id="3.10.50.40">
    <property type="match status" value="1"/>
</dbReference>
<feature type="transmembrane region" description="Helical" evidence="12">
    <location>
        <begin position="68"/>
        <end position="85"/>
    </location>
</feature>
<evidence type="ECO:0000256" key="9">
    <source>
        <dbReference type="ARBA" id="ARBA00023110"/>
    </source>
</evidence>
<evidence type="ECO:0000256" key="8">
    <source>
        <dbReference type="ARBA" id="ARBA00022989"/>
    </source>
</evidence>
<feature type="transmembrane region" description="Helical" evidence="12">
    <location>
        <begin position="366"/>
        <end position="385"/>
    </location>
</feature>
<accession>A0ABS5SCQ2</accession>
<proteinExistence type="predicted"/>
<evidence type="ECO:0000259" key="13">
    <source>
        <dbReference type="PROSITE" id="PS50059"/>
    </source>
</evidence>
<evidence type="ECO:0000256" key="3">
    <source>
        <dbReference type="ARBA" id="ARBA00013194"/>
    </source>
</evidence>
<keyword evidence="8 12" id="KW-1133">Transmembrane helix</keyword>
<evidence type="ECO:0000256" key="7">
    <source>
        <dbReference type="ARBA" id="ARBA00022729"/>
    </source>
</evidence>
<dbReference type="EC" id="5.2.1.8" evidence="3 11"/>
<keyword evidence="10 12" id="KW-0472">Membrane</keyword>